<organism evidence="2 3">
    <name type="scientific">Candidatus Kerfeldbacteria bacterium RIFCSPLOWO2_01_FULL_48_11</name>
    <dbReference type="NCBI Taxonomy" id="1798543"/>
    <lineage>
        <taxon>Bacteria</taxon>
        <taxon>Candidatus Kerfeldiibacteriota</taxon>
    </lineage>
</organism>
<name>A0A1G2B2J3_9BACT</name>
<comment type="caution">
    <text evidence="2">The sequence shown here is derived from an EMBL/GenBank/DDBJ whole genome shotgun (WGS) entry which is preliminary data.</text>
</comment>
<keyword evidence="1" id="KW-0472">Membrane</keyword>
<proteinExistence type="predicted"/>
<dbReference type="STRING" id="1798543.A2898_05230"/>
<keyword evidence="1" id="KW-1133">Transmembrane helix</keyword>
<feature type="transmembrane region" description="Helical" evidence="1">
    <location>
        <begin position="6"/>
        <end position="30"/>
    </location>
</feature>
<sequence>MSIPYWIIPLLYVVIVVIVLFASIFSFYHVFRFAPKNRVAQVSVYVYTALTLAILVWTWVALQGVNWSQTIDIVFPTFS</sequence>
<dbReference type="AlphaFoldDB" id="A0A1G2B2J3"/>
<dbReference type="Proteomes" id="UP000179164">
    <property type="component" value="Unassembled WGS sequence"/>
</dbReference>
<protein>
    <recommendedName>
        <fullName evidence="4">Histidine kinase N-terminal 7TM region domain-containing protein</fullName>
    </recommendedName>
</protein>
<reference evidence="2 3" key="1">
    <citation type="journal article" date="2016" name="Nat. Commun.">
        <title>Thousands of microbial genomes shed light on interconnected biogeochemical processes in an aquifer system.</title>
        <authorList>
            <person name="Anantharaman K."/>
            <person name="Brown C.T."/>
            <person name="Hug L.A."/>
            <person name="Sharon I."/>
            <person name="Castelle C.J."/>
            <person name="Probst A.J."/>
            <person name="Thomas B.C."/>
            <person name="Singh A."/>
            <person name="Wilkins M.J."/>
            <person name="Karaoz U."/>
            <person name="Brodie E.L."/>
            <person name="Williams K.H."/>
            <person name="Hubbard S.S."/>
            <person name="Banfield J.F."/>
        </authorList>
    </citation>
    <scope>NUCLEOTIDE SEQUENCE [LARGE SCALE GENOMIC DNA]</scope>
</reference>
<feature type="transmembrane region" description="Helical" evidence="1">
    <location>
        <begin position="42"/>
        <end position="62"/>
    </location>
</feature>
<evidence type="ECO:0000313" key="3">
    <source>
        <dbReference type="Proteomes" id="UP000179164"/>
    </source>
</evidence>
<gene>
    <name evidence="2" type="ORF">A2898_05230</name>
</gene>
<evidence type="ECO:0000313" key="2">
    <source>
        <dbReference type="EMBL" id="OGY82410.1"/>
    </source>
</evidence>
<accession>A0A1G2B2J3</accession>
<evidence type="ECO:0000256" key="1">
    <source>
        <dbReference type="SAM" id="Phobius"/>
    </source>
</evidence>
<dbReference type="EMBL" id="MHKE01000020">
    <property type="protein sequence ID" value="OGY82410.1"/>
    <property type="molecule type" value="Genomic_DNA"/>
</dbReference>
<evidence type="ECO:0008006" key="4">
    <source>
        <dbReference type="Google" id="ProtNLM"/>
    </source>
</evidence>
<keyword evidence="1" id="KW-0812">Transmembrane</keyword>